<keyword evidence="3" id="KW-1185">Reference proteome</keyword>
<dbReference type="Gene3D" id="3.40.50.1110">
    <property type="entry name" value="SGNH hydrolase"/>
    <property type="match status" value="1"/>
</dbReference>
<evidence type="ECO:0000313" key="3">
    <source>
        <dbReference type="Proteomes" id="UP001198571"/>
    </source>
</evidence>
<name>A0ABS8CHF7_9RHOB</name>
<dbReference type="RefSeq" id="WP_226933723.1">
    <property type="nucleotide sequence ID" value="NZ_JACDXX010000002.1"/>
</dbReference>
<dbReference type="CDD" id="cd01822">
    <property type="entry name" value="Lysophospholipase_L1_like"/>
    <property type="match status" value="1"/>
</dbReference>
<evidence type="ECO:0000259" key="1">
    <source>
        <dbReference type="Pfam" id="PF13472"/>
    </source>
</evidence>
<feature type="domain" description="SGNH hydrolase-type esterase" evidence="1">
    <location>
        <begin position="55"/>
        <end position="225"/>
    </location>
</feature>
<dbReference type="InterPro" id="IPR051532">
    <property type="entry name" value="Ester_Hydrolysis_Enzymes"/>
</dbReference>
<dbReference type="InterPro" id="IPR036514">
    <property type="entry name" value="SGNH_hydro_sf"/>
</dbReference>
<dbReference type="Proteomes" id="UP001198571">
    <property type="component" value="Unassembled WGS sequence"/>
</dbReference>
<dbReference type="Pfam" id="PF13472">
    <property type="entry name" value="Lipase_GDSL_2"/>
    <property type="match status" value="1"/>
</dbReference>
<organism evidence="2 3">
    <name type="scientific">Pseudogemmobacter faecipullorum</name>
    <dbReference type="NCBI Taxonomy" id="2755041"/>
    <lineage>
        <taxon>Bacteria</taxon>
        <taxon>Pseudomonadati</taxon>
        <taxon>Pseudomonadota</taxon>
        <taxon>Alphaproteobacteria</taxon>
        <taxon>Rhodobacterales</taxon>
        <taxon>Paracoccaceae</taxon>
        <taxon>Pseudogemmobacter</taxon>
    </lineage>
</organism>
<dbReference type="PROSITE" id="PS01098">
    <property type="entry name" value="LIPASE_GDSL_SER"/>
    <property type="match status" value="1"/>
</dbReference>
<dbReference type="InterPro" id="IPR013830">
    <property type="entry name" value="SGNH_hydro"/>
</dbReference>
<accession>A0ABS8CHF7</accession>
<dbReference type="InterPro" id="IPR008265">
    <property type="entry name" value="Lipase_GDSL_AS"/>
</dbReference>
<proteinExistence type="predicted"/>
<sequence length="242" mass="24915">MRYFLRQLGFFGYGLARALRNLTFASGLVFLGSVAARAETGAERGAETGPVVLLAFGDSLTAGYGLNEGEGLVPQLQAWLTTAGVGVTLQNAGVSGDTTAGGLSRIDWALGPEVDALMVTLGGNDMLRGLPVAGVRSNLAGILKAAKARGLPVLLVGMKAPLNWGPEYKAGFDALYPELAAEYGAALYPDFFTGLLASGADPADPASMARYMQGDGIHPNKAGVKLIVEGLGPAVQDFLAAN</sequence>
<dbReference type="SUPFAM" id="SSF52266">
    <property type="entry name" value="SGNH hydrolase"/>
    <property type="match status" value="1"/>
</dbReference>
<protein>
    <submittedName>
        <fullName evidence="2">Arylesterase</fullName>
    </submittedName>
</protein>
<gene>
    <name evidence="2" type="ORF">H0485_02190</name>
</gene>
<dbReference type="EMBL" id="JACDXX010000002">
    <property type="protein sequence ID" value="MCB5408818.1"/>
    <property type="molecule type" value="Genomic_DNA"/>
</dbReference>
<dbReference type="PANTHER" id="PTHR30383">
    <property type="entry name" value="THIOESTERASE 1/PROTEASE 1/LYSOPHOSPHOLIPASE L1"/>
    <property type="match status" value="1"/>
</dbReference>
<evidence type="ECO:0000313" key="2">
    <source>
        <dbReference type="EMBL" id="MCB5408818.1"/>
    </source>
</evidence>
<dbReference type="PANTHER" id="PTHR30383:SF24">
    <property type="entry name" value="THIOESTERASE 1_PROTEASE 1_LYSOPHOSPHOLIPASE L1"/>
    <property type="match status" value="1"/>
</dbReference>
<comment type="caution">
    <text evidence="2">The sequence shown here is derived from an EMBL/GenBank/DDBJ whole genome shotgun (WGS) entry which is preliminary data.</text>
</comment>
<reference evidence="2 3" key="1">
    <citation type="submission" date="2020-07" db="EMBL/GenBank/DDBJ databases">
        <title>Pseudogemmobacter sp. nov., isolated from poultry manure in Taiwan.</title>
        <authorList>
            <person name="Lin S.-Y."/>
            <person name="Tang Y.-S."/>
            <person name="Young C.-C."/>
        </authorList>
    </citation>
    <scope>NUCLEOTIDE SEQUENCE [LARGE SCALE GENOMIC DNA]</scope>
    <source>
        <strain evidence="2 3">CC-YST710</strain>
    </source>
</reference>